<evidence type="ECO:0000313" key="2">
    <source>
        <dbReference type="Proteomes" id="UP000076079"/>
    </source>
</evidence>
<keyword evidence="2" id="KW-1185">Reference proteome</keyword>
<dbReference type="Gene3D" id="3.40.50.10320">
    <property type="entry name" value="LmbE-like"/>
    <property type="match status" value="1"/>
</dbReference>
<dbReference type="Pfam" id="PF02585">
    <property type="entry name" value="PIG-L"/>
    <property type="match status" value="1"/>
</dbReference>
<organism evidence="1 2">
    <name type="scientific">Luteitalea pratensis</name>
    <dbReference type="NCBI Taxonomy" id="1855912"/>
    <lineage>
        <taxon>Bacteria</taxon>
        <taxon>Pseudomonadati</taxon>
        <taxon>Acidobacteriota</taxon>
        <taxon>Vicinamibacteria</taxon>
        <taxon>Vicinamibacterales</taxon>
        <taxon>Vicinamibacteraceae</taxon>
        <taxon>Luteitalea</taxon>
    </lineage>
</organism>
<reference evidence="2" key="2">
    <citation type="submission" date="2016-04" db="EMBL/GenBank/DDBJ databases">
        <title>First Complete Genome Sequence of a Subdivision 6 Acidobacterium.</title>
        <authorList>
            <person name="Huang S."/>
            <person name="Vieira S."/>
            <person name="Bunk B."/>
            <person name="Riedel T."/>
            <person name="Sproeer C."/>
            <person name="Overmann J."/>
        </authorList>
    </citation>
    <scope>NUCLEOTIDE SEQUENCE [LARGE SCALE GENOMIC DNA]</scope>
    <source>
        <strain evidence="2">DSM 100886 HEG_-6_39</strain>
    </source>
</reference>
<protein>
    <submittedName>
        <fullName evidence="1">Bacillithiol biosynthesis deacetylase BshB1</fullName>
    </submittedName>
</protein>
<dbReference type="EMBL" id="CP015136">
    <property type="protein sequence ID" value="AMY07609.1"/>
    <property type="molecule type" value="Genomic_DNA"/>
</dbReference>
<dbReference type="InterPro" id="IPR003737">
    <property type="entry name" value="GlcNAc_PI_deacetylase-related"/>
</dbReference>
<reference evidence="1 2" key="1">
    <citation type="journal article" date="2016" name="Genome Announc.">
        <title>First Complete Genome Sequence of a Subdivision 6 Acidobacterium Strain.</title>
        <authorList>
            <person name="Huang S."/>
            <person name="Vieira S."/>
            <person name="Bunk B."/>
            <person name="Riedel T."/>
            <person name="Sproer C."/>
            <person name="Overmann J."/>
        </authorList>
    </citation>
    <scope>NUCLEOTIDE SEQUENCE [LARGE SCALE GENOMIC DNA]</scope>
    <source>
        <strain evidence="2">DSM 100886 HEG_-6_39</strain>
    </source>
</reference>
<dbReference type="Proteomes" id="UP000076079">
    <property type="component" value="Chromosome"/>
</dbReference>
<name>A0A143PIK1_LUTPR</name>
<dbReference type="InterPro" id="IPR024078">
    <property type="entry name" value="LmbE-like_dom_sf"/>
</dbReference>
<evidence type="ECO:0000313" key="1">
    <source>
        <dbReference type="EMBL" id="AMY07609.1"/>
    </source>
</evidence>
<gene>
    <name evidence="1" type="ORF">LuPra_00783</name>
</gene>
<accession>A0A143PIK1</accession>
<dbReference type="AlphaFoldDB" id="A0A143PIK1"/>
<dbReference type="SUPFAM" id="SSF102588">
    <property type="entry name" value="LmbE-like"/>
    <property type="match status" value="1"/>
</dbReference>
<dbReference type="RefSeq" id="WP_110169541.1">
    <property type="nucleotide sequence ID" value="NZ_CP015136.1"/>
</dbReference>
<dbReference type="KEGG" id="abac:LuPra_00783"/>
<dbReference type="OrthoDB" id="9778719at2"/>
<proteinExistence type="predicted"/>
<dbReference type="STRING" id="1855912.LuPra_00783"/>
<sequence>MDRRRFLHVTTIAAGLTRASRVSAQAAGAAQAQASGPPLQQFDGHTPLVIERPRDGKPRTGQVLVAIQPHSDDIPLFAAGTVLKLIDEGATGYVIRVTNDDMAGPGTHAETVMANWRDSEAVGKALGATRTFDLNYNNHMMDNIAWAELRQRFIFLFRLLKADIVVTYDPWGAYEENPDHAVTSRCVEAAAWMAGGTKDYPEHFAAGLAPHGVKEKYYFARFQQRVNRVVDIGPWVERKIDVNLENKAQGPAGENGQRLRARLATEGRRLPLLGDDERTANREYIREFVLDRDRAAGAPHGLAHAEAFHYISVPPDAVQEYLRQHTVPR</sequence>